<accession>A0AAP5IHS8</accession>
<evidence type="ECO:0000313" key="2">
    <source>
        <dbReference type="Proteomes" id="UP000667802"/>
    </source>
</evidence>
<name>A0AAP5IHS8_9CYAN</name>
<protein>
    <submittedName>
        <fullName evidence="1">Uncharacterized protein</fullName>
    </submittedName>
</protein>
<keyword evidence="2" id="KW-1185">Reference proteome</keyword>
<dbReference type="EMBL" id="JAALHA020000035">
    <property type="protein sequence ID" value="MDR9900493.1"/>
    <property type="molecule type" value="Genomic_DNA"/>
</dbReference>
<dbReference type="AlphaFoldDB" id="A0AAP5IHS8"/>
<sequence length="178" mass="20112">MQFENLAFKQHKKFSLMVCVCLAIAHQMFFVEGKYCLLSSLRHESGEQIDSIFPLKSDFGDAKELGVQISYGRRYNTLCLLDITVIEPDSQDWQETKRKIAKEIKTEAGLIQKPNNGKEGSILHDMSGVSSVQTISDAQAKRLWAIAKNELKLSESDVRSVLAGFQLERTEGYSYSKI</sequence>
<evidence type="ECO:0000313" key="1">
    <source>
        <dbReference type="EMBL" id="MDR9900493.1"/>
    </source>
</evidence>
<gene>
    <name evidence="1" type="ORF">G7B40_038995</name>
</gene>
<dbReference type="RefSeq" id="WP_310834460.1">
    <property type="nucleotide sequence ID" value="NZ_JAALHA020000035.1"/>
</dbReference>
<comment type="caution">
    <text evidence="1">The sequence shown here is derived from an EMBL/GenBank/DDBJ whole genome shotgun (WGS) entry which is preliminary data.</text>
</comment>
<reference evidence="2" key="1">
    <citation type="journal article" date="2021" name="Science">
        <title>Hunting the eagle killer: A cyanobacterial neurotoxin causes vacuolar myelinopathy.</title>
        <authorList>
            <person name="Breinlinger S."/>
            <person name="Phillips T.J."/>
            <person name="Haram B.N."/>
            <person name="Mares J."/>
            <person name="Martinez Yerena J.A."/>
            <person name="Hrouzek P."/>
            <person name="Sobotka R."/>
            <person name="Henderson W.M."/>
            <person name="Schmieder P."/>
            <person name="Williams S.M."/>
            <person name="Lauderdale J.D."/>
            <person name="Wilde H.D."/>
            <person name="Gerrin W."/>
            <person name="Kust A."/>
            <person name="Washington J.W."/>
            <person name="Wagner C."/>
            <person name="Geier B."/>
            <person name="Liebeke M."/>
            <person name="Enke H."/>
            <person name="Niedermeyer T.H.J."/>
            <person name="Wilde S.B."/>
        </authorList>
    </citation>
    <scope>NUCLEOTIDE SEQUENCE [LARGE SCALE GENOMIC DNA]</scope>
    <source>
        <strain evidence="2">Thurmond2011</strain>
    </source>
</reference>
<dbReference type="Proteomes" id="UP000667802">
    <property type="component" value="Unassembled WGS sequence"/>
</dbReference>
<proteinExistence type="predicted"/>
<organism evidence="1 2">
    <name type="scientific">Aetokthonos hydrillicola Thurmond2011</name>
    <dbReference type="NCBI Taxonomy" id="2712845"/>
    <lineage>
        <taxon>Bacteria</taxon>
        <taxon>Bacillati</taxon>
        <taxon>Cyanobacteriota</taxon>
        <taxon>Cyanophyceae</taxon>
        <taxon>Nostocales</taxon>
        <taxon>Hapalosiphonaceae</taxon>
        <taxon>Aetokthonos</taxon>
    </lineage>
</organism>